<reference evidence="2 3" key="1">
    <citation type="journal article" date="2021" name="J. Hered.">
        <title>A chromosome-level genome assembly of the parasitoid wasp, Cotesia glomerata (Hymenoptera: Braconidae).</title>
        <authorList>
            <person name="Pinto B.J."/>
            <person name="Weis J.J."/>
            <person name="Gamble T."/>
            <person name="Ode P.J."/>
            <person name="Paul R."/>
            <person name="Zaspel J.M."/>
        </authorList>
    </citation>
    <scope>NUCLEOTIDE SEQUENCE [LARGE SCALE GENOMIC DNA]</scope>
    <source>
        <strain evidence="2">CgM1</strain>
    </source>
</reference>
<evidence type="ECO:0000313" key="3">
    <source>
        <dbReference type="Proteomes" id="UP000826195"/>
    </source>
</evidence>
<comment type="caution">
    <text evidence="2">The sequence shown here is derived from an EMBL/GenBank/DDBJ whole genome shotgun (WGS) entry which is preliminary data.</text>
</comment>
<dbReference type="AlphaFoldDB" id="A0AAV7I2R8"/>
<gene>
    <name evidence="2" type="ORF">KQX54_020794</name>
</gene>
<protein>
    <submittedName>
        <fullName evidence="2">Uncharacterized protein</fullName>
    </submittedName>
</protein>
<feature type="region of interest" description="Disordered" evidence="1">
    <location>
        <begin position="1"/>
        <end position="22"/>
    </location>
</feature>
<keyword evidence="3" id="KW-1185">Reference proteome</keyword>
<sequence>MEISRAIMGRTEDLRGGQGPRAGEYEWQSVSVSLEEHSGSGLHGDEFEWQELVILFSSLLKGSFTPGHVVYSRRFELGATGT</sequence>
<accession>A0AAV7I2R8</accession>
<dbReference type="EMBL" id="JAHXZJ010002609">
    <property type="protein sequence ID" value="KAH0541013.1"/>
    <property type="molecule type" value="Genomic_DNA"/>
</dbReference>
<name>A0AAV7I2R8_COTGL</name>
<evidence type="ECO:0000313" key="2">
    <source>
        <dbReference type="EMBL" id="KAH0541013.1"/>
    </source>
</evidence>
<proteinExistence type="predicted"/>
<dbReference type="Proteomes" id="UP000826195">
    <property type="component" value="Unassembled WGS sequence"/>
</dbReference>
<evidence type="ECO:0000256" key="1">
    <source>
        <dbReference type="SAM" id="MobiDB-lite"/>
    </source>
</evidence>
<organism evidence="2 3">
    <name type="scientific">Cotesia glomerata</name>
    <name type="common">Lepidopteran parasitic wasp</name>
    <name type="synonym">Apanteles glomeratus</name>
    <dbReference type="NCBI Taxonomy" id="32391"/>
    <lineage>
        <taxon>Eukaryota</taxon>
        <taxon>Metazoa</taxon>
        <taxon>Ecdysozoa</taxon>
        <taxon>Arthropoda</taxon>
        <taxon>Hexapoda</taxon>
        <taxon>Insecta</taxon>
        <taxon>Pterygota</taxon>
        <taxon>Neoptera</taxon>
        <taxon>Endopterygota</taxon>
        <taxon>Hymenoptera</taxon>
        <taxon>Apocrita</taxon>
        <taxon>Ichneumonoidea</taxon>
        <taxon>Braconidae</taxon>
        <taxon>Microgastrinae</taxon>
        <taxon>Cotesia</taxon>
    </lineage>
</organism>